<accession>A0A368JZ42</accession>
<evidence type="ECO:0000313" key="3">
    <source>
        <dbReference type="Proteomes" id="UP000253420"/>
    </source>
</evidence>
<reference evidence="2 3" key="1">
    <citation type="submission" date="2018-07" db="EMBL/GenBank/DDBJ databases">
        <title>The draft genome of Phyllobacterium salinisoli.</title>
        <authorList>
            <person name="Liu L."/>
            <person name="Li L."/>
            <person name="Zhang X."/>
            <person name="Liang L."/>
        </authorList>
    </citation>
    <scope>NUCLEOTIDE SEQUENCE [LARGE SCALE GENOMIC DNA]</scope>
    <source>
        <strain evidence="2 3">LLAN61</strain>
    </source>
</reference>
<name>A0A368JZ42_9HYPH</name>
<keyword evidence="1" id="KW-0472">Membrane</keyword>
<dbReference type="EMBL" id="QOZG01000039">
    <property type="protein sequence ID" value="RCS21432.1"/>
    <property type="molecule type" value="Genomic_DNA"/>
</dbReference>
<protein>
    <submittedName>
        <fullName evidence="2">Uncharacterized protein</fullName>
    </submittedName>
</protein>
<dbReference type="AlphaFoldDB" id="A0A368JZ42"/>
<keyword evidence="1" id="KW-0812">Transmembrane</keyword>
<gene>
    <name evidence="2" type="ORF">DUT91_24120</name>
</gene>
<feature type="transmembrane region" description="Helical" evidence="1">
    <location>
        <begin position="34"/>
        <end position="53"/>
    </location>
</feature>
<keyword evidence="1" id="KW-1133">Transmembrane helix</keyword>
<keyword evidence="3" id="KW-1185">Reference proteome</keyword>
<comment type="caution">
    <text evidence="2">The sequence shown here is derived from an EMBL/GenBank/DDBJ whole genome shotgun (WGS) entry which is preliminary data.</text>
</comment>
<evidence type="ECO:0000256" key="1">
    <source>
        <dbReference type="SAM" id="Phobius"/>
    </source>
</evidence>
<feature type="transmembrane region" description="Helical" evidence="1">
    <location>
        <begin position="200"/>
        <end position="222"/>
    </location>
</feature>
<evidence type="ECO:0000313" key="2">
    <source>
        <dbReference type="EMBL" id="RCS21432.1"/>
    </source>
</evidence>
<organism evidence="2 3">
    <name type="scientific">Phyllobacterium salinisoli</name>
    <dbReference type="NCBI Taxonomy" id="1899321"/>
    <lineage>
        <taxon>Bacteria</taxon>
        <taxon>Pseudomonadati</taxon>
        <taxon>Pseudomonadota</taxon>
        <taxon>Alphaproteobacteria</taxon>
        <taxon>Hyphomicrobiales</taxon>
        <taxon>Phyllobacteriaceae</taxon>
        <taxon>Phyllobacterium</taxon>
    </lineage>
</organism>
<sequence>MLNSASQARGDEMLDSVSPYSREWSWLPTVDGQTVLSIIIGLAATSLTFWIAYRKTIGAREERVHAANRDILATVLQRIAVEREVLSDAQFEAIRKARSYRSDAPFHRLFIFREVLEIVLSDVLENRFLDKQAKNDVIGVIERCRTNSVLEAVHESDTNVAEQKRKYIATLAFVSGAVGFAISTLYYIASEKIAEADQAFYRLVMAVSILAGVLTASSLMITRRFGRFNRERDYQHRRVQSYFSTATARFKSDNDL</sequence>
<feature type="transmembrane region" description="Helical" evidence="1">
    <location>
        <begin position="167"/>
        <end position="188"/>
    </location>
</feature>
<proteinExistence type="predicted"/>
<dbReference type="Proteomes" id="UP000253420">
    <property type="component" value="Unassembled WGS sequence"/>
</dbReference>